<feature type="transmembrane region" description="Helical" evidence="10">
    <location>
        <begin position="204"/>
        <end position="223"/>
    </location>
</feature>
<keyword evidence="7 10" id="KW-0472">Membrane</keyword>
<name>A0ABM1JPJ5_GEKJA</name>
<evidence type="ECO:0000256" key="7">
    <source>
        <dbReference type="ARBA" id="ARBA00023136"/>
    </source>
</evidence>
<dbReference type="InterPro" id="IPR000725">
    <property type="entry name" value="Olfact_rcpt"/>
</dbReference>
<keyword evidence="8" id="KW-0675">Receptor</keyword>
<evidence type="ECO:0000313" key="12">
    <source>
        <dbReference type="Proteomes" id="UP000694871"/>
    </source>
</evidence>
<evidence type="ECO:0000256" key="8">
    <source>
        <dbReference type="ARBA" id="ARBA00023170"/>
    </source>
</evidence>
<keyword evidence="5 10" id="KW-1133">Transmembrane helix</keyword>
<keyword evidence="3 10" id="KW-0812">Transmembrane</keyword>
<feature type="transmembrane region" description="Helical" evidence="10">
    <location>
        <begin position="159"/>
        <end position="183"/>
    </location>
</feature>
<dbReference type="PROSITE" id="PS50262">
    <property type="entry name" value="G_PROTEIN_RECEP_F1_2"/>
    <property type="match status" value="1"/>
</dbReference>
<sequence>MAGNILIIVLVISEPQLHTPMYFFLCNLSCLDSCTVCTILPKMLASFLTGDGNISLWGCIAQFYSFASLTATQCYLLVMMSYDRYLAICKPLHYVSIMNTKLCIRLAAGSWINGFIEMSVFVILISHLVFCGPKDIDHFFCEITQIVKLSCSETKTIELMLTVFSSIFTLPPFIVTVASYIYIIKNIMRIPSTTGKKKAFSTCSSHLIVVSIFYGTLVLVYVVPKTEKLRALNKIFAVFYTVLTPLLNPMIYSLRNREMKEALRKFLKKCV</sequence>
<dbReference type="Gene3D" id="1.20.1070.10">
    <property type="entry name" value="Rhodopsin 7-helix transmembrane proteins"/>
    <property type="match status" value="1"/>
</dbReference>
<dbReference type="PRINTS" id="PR00237">
    <property type="entry name" value="GPCRRHODOPSN"/>
</dbReference>
<keyword evidence="6" id="KW-0297">G-protein coupled receptor</keyword>
<dbReference type="InterPro" id="IPR050516">
    <property type="entry name" value="Olfactory_GPCR"/>
</dbReference>
<dbReference type="InterPro" id="IPR017452">
    <property type="entry name" value="GPCR_Rhodpsn_7TM"/>
</dbReference>
<keyword evidence="12" id="KW-1185">Reference proteome</keyword>
<accession>A0ABM1JPJ5</accession>
<dbReference type="InterPro" id="IPR000276">
    <property type="entry name" value="GPCR_Rhodpsn"/>
</dbReference>
<protein>
    <submittedName>
        <fullName evidence="13">Olfactory receptor 56-like</fullName>
    </submittedName>
</protein>
<keyword evidence="4" id="KW-0716">Sensory transduction</keyword>
<feature type="transmembrane region" description="Helical" evidence="10">
    <location>
        <begin position="61"/>
        <end position="82"/>
    </location>
</feature>
<keyword evidence="2" id="KW-1003">Cell membrane</keyword>
<evidence type="ECO:0000256" key="5">
    <source>
        <dbReference type="ARBA" id="ARBA00022989"/>
    </source>
</evidence>
<evidence type="ECO:0000256" key="9">
    <source>
        <dbReference type="ARBA" id="ARBA00023224"/>
    </source>
</evidence>
<dbReference type="Proteomes" id="UP000694871">
    <property type="component" value="Unplaced"/>
</dbReference>
<evidence type="ECO:0000259" key="11">
    <source>
        <dbReference type="PROSITE" id="PS50262"/>
    </source>
</evidence>
<keyword evidence="9" id="KW-0807">Transducer</keyword>
<reference evidence="13" key="1">
    <citation type="submission" date="2025-08" db="UniProtKB">
        <authorList>
            <consortium name="RefSeq"/>
        </authorList>
    </citation>
    <scope>IDENTIFICATION</scope>
</reference>
<feature type="domain" description="G-protein coupled receptors family 1 profile" evidence="11">
    <location>
        <begin position="3"/>
        <end position="252"/>
    </location>
</feature>
<organism evidence="12 13">
    <name type="scientific">Gekko japonicus</name>
    <name type="common">Schlegel's Japanese gecko</name>
    <dbReference type="NCBI Taxonomy" id="146911"/>
    <lineage>
        <taxon>Eukaryota</taxon>
        <taxon>Metazoa</taxon>
        <taxon>Chordata</taxon>
        <taxon>Craniata</taxon>
        <taxon>Vertebrata</taxon>
        <taxon>Euteleostomi</taxon>
        <taxon>Lepidosauria</taxon>
        <taxon>Squamata</taxon>
        <taxon>Bifurcata</taxon>
        <taxon>Gekkota</taxon>
        <taxon>Gekkonidae</taxon>
        <taxon>Gekkoninae</taxon>
        <taxon>Gekko</taxon>
    </lineage>
</organism>
<evidence type="ECO:0000256" key="1">
    <source>
        <dbReference type="ARBA" id="ARBA00004651"/>
    </source>
</evidence>
<dbReference type="PANTHER" id="PTHR26452">
    <property type="entry name" value="OLFACTORY RECEPTOR"/>
    <property type="match status" value="1"/>
</dbReference>
<evidence type="ECO:0000256" key="10">
    <source>
        <dbReference type="SAM" id="Phobius"/>
    </source>
</evidence>
<dbReference type="GeneID" id="107107590"/>
<feature type="transmembrane region" description="Helical" evidence="10">
    <location>
        <begin position="102"/>
        <end position="130"/>
    </location>
</feature>
<dbReference type="RefSeq" id="XP_015263382.1">
    <property type="nucleotide sequence ID" value="XM_015407896.1"/>
</dbReference>
<evidence type="ECO:0000313" key="13">
    <source>
        <dbReference type="RefSeq" id="XP_015263382.1"/>
    </source>
</evidence>
<keyword evidence="4" id="KW-0552">Olfaction</keyword>
<gene>
    <name evidence="13" type="primary">LOC107107590</name>
</gene>
<evidence type="ECO:0000256" key="4">
    <source>
        <dbReference type="ARBA" id="ARBA00022725"/>
    </source>
</evidence>
<evidence type="ECO:0000256" key="6">
    <source>
        <dbReference type="ARBA" id="ARBA00023040"/>
    </source>
</evidence>
<dbReference type="SUPFAM" id="SSF81321">
    <property type="entry name" value="Family A G protein-coupled receptor-like"/>
    <property type="match status" value="1"/>
</dbReference>
<comment type="subcellular location">
    <subcellularLocation>
        <location evidence="1">Cell membrane</location>
        <topology evidence="1">Multi-pass membrane protein</topology>
    </subcellularLocation>
</comment>
<evidence type="ECO:0000256" key="2">
    <source>
        <dbReference type="ARBA" id="ARBA00022475"/>
    </source>
</evidence>
<evidence type="ECO:0000256" key="3">
    <source>
        <dbReference type="ARBA" id="ARBA00022692"/>
    </source>
</evidence>
<dbReference type="Pfam" id="PF13853">
    <property type="entry name" value="7tm_4"/>
    <property type="match status" value="1"/>
</dbReference>
<dbReference type="PRINTS" id="PR00245">
    <property type="entry name" value="OLFACTORYR"/>
</dbReference>
<dbReference type="CDD" id="cd15911">
    <property type="entry name" value="7tmA_OR11A-like"/>
    <property type="match status" value="1"/>
</dbReference>
<feature type="transmembrane region" description="Helical" evidence="10">
    <location>
        <begin position="235"/>
        <end position="254"/>
    </location>
</feature>
<proteinExistence type="predicted"/>